<proteinExistence type="predicted"/>
<name>A0A8E2I510_9BACI</name>
<accession>A0A8E2I510</accession>
<keyword evidence="1" id="KW-0472">Membrane</keyword>
<sequence length="195" mass="22435">MRFENRKFTILVSIGIICILGSFLFPLFLGALIREMIFFQKGAFAFSSDTSSYFIFSIAFIIIGITLILLAVDRISAKIRSVISIILFLVAATSIVLSIDNVYYGTQKGFYYNDIKSLGTTEIPWESIIEMEEIYIKEEYNRRAHQLIFKLNNGKKYVIDYNSYLSGYHKKIEEFVKSHGGKTIITEIKEMDINK</sequence>
<protein>
    <submittedName>
        <fullName evidence="2">Uncharacterized protein</fullName>
    </submittedName>
</protein>
<keyword evidence="1" id="KW-0812">Transmembrane</keyword>
<reference evidence="2 3" key="1">
    <citation type="submission" date="2017-01" db="EMBL/GenBank/DDBJ databases">
        <title>Draft genome sequence of Bacillus oleronius.</title>
        <authorList>
            <person name="Allam M."/>
        </authorList>
    </citation>
    <scope>NUCLEOTIDE SEQUENCE [LARGE SCALE GENOMIC DNA]</scope>
    <source>
        <strain evidence="2 3">DSM 9356</strain>
    </source>
</reference>
<evidence type="ECO:0000313" key="3">
    <source>
        <dbReference type="Proteomes" id="UP000189761"/>
    </source>
</evidence>
<feature type="transmembrane region" description="Helical" evidence="1">
    <location>
        <begin position="79"/>
        <end position="99"/>
    </location>
</feature>
<keyword evidence="3" id="KW-1185">Reference proteome</keyword>
<comment type="caution">
    <text evidence="2">The sequence shown here is derived from an EMBL/GenBank/DDBJ whole genome shotgun (WGS) entry which is preliminary data.</text>
</comment>
<organism evidence="2 3">
    <name type="scientific">Heyndrickxia oleronia</name>
    <dbReference type="NCBI Taxonomy" id="38875"/>
    <lineage>
        <taxon>Bacteria</taxon>
        <taxon>Bacillati</taxon>
        <taxon>Bacillota</taxon>
        <taxon>Bacilli</taxon>
        <taxon>Bacillales</taxon>
        <taxon>Bacillaceae</taxon>
        <taxon>Heyndrickxia</taxon>
    </lineage>
</organism>
<keyword evidence="1" id="KW-1133">Transmembrane helix</keyword>
<evidence type="ECO:0000313" key="2">
    <source>
        <dbReference type="EMBL" id="OOP66821.1"/>
    </source>
</evidence>
<dbReference type="Proteomes" id="UP000189761">
    <property type="component" value="Unassembled WGS sequence"/>
</dbReference>
<dbReference type="RefSeq" id="WP_078110945.1">
    <property type="nucleotide sequence ID" value="NZ_CP065424.1"/>
</dbReference>
<dbReference type="EMBL" id="MTLA01000262">
    <property type="protein sequence ID" value="OOP66821.1"/>
    <property type="molecule type" value="Genomic_DNA"/>
</dbReference>
<feature type="transmembrane region" description="Helical" evidence="1">
    <location>
        <begin position="53"/>
        <end position="72"/>
    </location>
</feature>
<dbReference type="AlphaFoldDB" id="A0A8E2I510"/>
<evidence type="ECO:0000256" key="1">
    <source>
        <dbReference type="SAM" id="Phobius"/>
    </source>
</evidence>
<feature type="transmembrane region" description="Helical" evidence="1">
    <location>
        <begin position="12"/>
        <end position="33"/>
    </location>
</feature>
<gene>
    <name evidence="2" type="ORF">BWZ43_18940</name>
</gene>